<evidence type="ECO:0000313" key="3">
    <source>
        <dbReference type="Proteomes" id="UP000054495"/>
    </source>
</evidence>
<feature type="region of interest" description="Disordered" evidence="1">
    <location>
        <begin position="60"/>
        <end position="153"/>
    </location>
</feature>
<organism evidence="2 3">
    <name type="scientific">Ancylostoma ceylanicum</name>
    <dbReference type="NCBI Taxonomy" id="53326"/>
    <lineage>
        <taxon>Eukaryota</taxon>
        <taxon>Metazoa</taxon>
        <taxon>Ecdysozoa</taxon>
        <taxon>Nematoda</taxon>
        <taxon>Chromadorea</taxon>
        <taxon>Rhabditida</taxon>
        <taxon>Rhabditina</taxon>
        <taxon>Rhabditomorpha</taxon>
        <taxon>Strongyloidea</taxon>
        <taxon>Ancylostomatidae</taxon>
        <taxon>Ancylostomatinae</taxon>
        <taxon>Ancylostoma</taxon>
    </lineage>
</organism>
<dbReference type="Proteomes" id="UP000054495">
    <property type="component" value="Unassembled WGS sequence"/>
</dbReference>
<feature type="compositionally biased region" description="Basic residues" evidence="1">
    <location>
        <begin position="127"/>
        <end position="138"/>
    </location>
</feature>
<evidence type="ECO:0000256" key="1">
    <source>
        <dbReference type="SAM" id="MobiDB-lite"/>
    </source>
</evidence>
<dbReference type="EMBL" id="KE124864">
    <property type="protein sequence ID" value="EPB76422.1"/>
    <property type="molecule type" value="Genomic_DNA"/>
</dbReference>
<dbReference type="AlphaFoldDB" id="A0A0D6M9A7"/>
<name>A0A0D6M9A7_9BILA</name>
<accession>A0A0D6M9A7</accession>
<feature type="compositionally biased region" description="Pro residues" evidence="1">
    <location>
        <begin position="91"/>
        <end position="100"/>
    </location>
</feature>
<feature type="compositionally biased region" description="Pro residues" evidence="1">
    <location>
        <begin position="66"/>
        <end position="77"/>
    </location>
</feature>
<reference evidence="2 3" key="1">
    <citation type="submission" date="2013-05" db="EMBL/GenBank/DDBJ databases">
        <title>Draft genome of the parasitic nematode Anyclostoma ceylanicum.</title>
        <authorList>
            <person name="Mitreva M."/>
        </authorList>
    </citation>
    <scope>NUCLEOTIDE SEQUENCE [LARGE SCALE GENOMIC DNA]</scope>
</reference>
<proteinExistence type="predicted"/>
<feature type="compositionally biased region" description="Basic and acidic residues" evidence="1">
    <location>
        <begin position="106"/>
        <end position="126"/>
    </location>
</feature>
<sequence length="175" mass="19809">MLQIWDRRCDIPAADRNLGETKDDAVVAGIVLASIHRAQRGLEILCDLNVICHRVRDLRGQIRSPSPSPPPPPPPPDDAASRRRNRDKSETPPPPPPPLPLINEFALERQQRKLREAEKRVAEARSKRARSPPKKKSKTNNDGMSEKERRKRELMEQLRAVEAELKKRTAATSAM</sequence>
<feature type="compositionally biased region" description="Basic and acidic residues" evidence="1">
    <location>
        <begin position="144"/>
        <end position="153"/>
    </location>
</feature>
<protein>
    <submittedName>
        <fullName evidence="2">Uncharacterized protein</fullName>
    </submittedName>
</protein>
<keyword evidence="3" id="KW-1185">Reference proteome</keyword>
<evidence type="ECO:0000313" key="2">
    <source>
        <dbReference type="EMBL" id="EPB76422.1"/>
    </source>
</evidence>
<gene>
    <name evidence="2" type="ORF">ANCCEY_04480</name>
</gene>